<dbReference type="OrthoDB" id="9810134at2"/>
<keyword evidence="2" id="KW-1185">Reference proteome</keyword>
<name>A0A5K7YNF8_9BACT</name>
<accession>A0A5K7YNF8</accession>
<gene>
    <name evidence="1" type="ORF">DSCA_38630</name>
</gene>
<dbReference type="Proteomes" id="UP000427906">
    <property type="component" value="Chromosome"/>
</dbReference>
<dbReference type="EMBL" id="AP021874">
    <property type="protein sequence ID" value="BBO69933.1"/>
    <property type="molecule type" value="Genomic_DNA"/>
</dbReference>
<dbReference type="KEGG" id="dalk:DSCA_38630"/>
<sequence>MSLIVSQIEEINGFAAGEQQCSLGIRYNSVGHRPTILPFHNRVLDLQGEENWRLQSVDAYLAANKK</sequence>
<proteinExistence type="predicted"/>
<organism evidence="1 2">
    <name type="scientific">Desulfosarcina alkanivorans</name>
    <dbReference type="NCBI Taxonomy" id="571177"/>
    <lineage>
        <taxon>Bacteria</taxon>
        <taxon>Pseudomonadati</taxon>
        <taxon>Thermodesulfobacteriota</taxon>
        <taxon>Desulfobacteria</taxon>
        <taxon>Desulfobacterales</taxon>
        <taxon>Desulfosarcinaceae</taxon>
        <taxon>Desulfosarcina</taxon>
    </lineage>
</organism>
<dbReference type="RefSeq" id="WP_155317920.1">
    <property type="nucleotide sequence ID" value="NZ_AP021874.1"/>
</dbReference>
<dbReference type="AlphaFoldDB" id="A0A5K7YNF8"/>
<protein>
    <submittedName>
        <fullName evidence="1">Uncharacterized protein</fullName>
    </submittedName>
</protein>
<reference evidence="1 2" key="1">
    <citation type="submission" date="2019-11" db="EMBL/GenBank/DDBJ databases">
        <title>Comparative genomics of hydrocarbon-degrading Desulfosarcina strains.</title>
        <authorList>
            <person name="Watanabe M."/>
            <person name="Kojima H."/>
            <person name="Fukui M."/>
        </authorList>
    </citation>
    <scope>NUCLEOTIDE SEQUENCE [LARGE SCALE GENOMIC DNA]</scope>
    <source>
        <strain evidence="1 2">PL12</strain>
    </source>
</reference>
<evidence type="ECO:0000313" key="2">
    <source>
        <dbReference type="Proteomes" id="UP000427906"/>
    </source>
</evidence>
<evidence type="ECO:0000313" key="1">
    <source>
        <dbReference type="EMBL" id="BBO69933.1"/>
    </source>
</evidence>